<evidence type="ECO:0000256" key="1">
    <source>
        <dbReference type="SAM" id="Phobius"/>
    </source>
</evidence>
<evidence type="ECO:0000313" key="3">
    <source>
        <dbReference type="Proteomes" id="UP000593566"/>
    </source>
</evidence>
<protein>
    <submittedName>
        <fullName evidence="2">Uncharacterized protein</fullName>
    </submittedName>
</protein>
<dbReference type="RefSeq" id="XP_037153302.1">
    <property type="nucleotide sequence ID" value="XM_037301668.1"/>
</dbReference>
<feature type="transmembrane region" description="Helical" evidence="1">
    <location>
        <begin position="52"/>
        <end position="71"/>
    </location>
</feature>
<keyword evidence="3" id="KW-1185">Reference proteome</keyword>
<accession>A0A8H6FD95</accession>
<dbReference type="GeneID" id="59339207"/>
<dbReference type="AlphaFoldDB" id="A0A8H6FD95"/>
<evidence type="ECO:0000313" key="2">
    <source>
        <dbReference type="EMBL" id="KAF6224242.1"/>
    </source>
</evidence>
<comment type="caution">
    <text evidence="2">The sequence shown here is derived from an EMBL/GenBank/DDBJ whole genome shotgun (WGS) entry which is preliminary data.</text>
</comment>
<dbReference type="Proteomes" id="UP000593566">
    <property type="component" value="Unassembled WGS sequence"/>
</dbReference>
<reference evidence="2 3" key="1">
    <citation type="journal article" date="2020" name="Genomics">
        <title>Complete, high-quality genomes from long-read metagenomic sequencing of two wolf lichen thalli reveals enigmatic genome architecture.</title>
        <authorList>
            <person name="McKenzie S.K."/>
            <person name="Walston R.F."/>
            <person name="Allen J.L."/>
        </authorList>
    </citation>
    <scope>NUCLEOTIDE SEQUENCE [LARGE SCALE GENOMIC DNA]</scope>
    <source>
        <strain evidence="2">WasteWater1</strain>
    </source>
</reference>
<keyword evidence="1" id="KW-0472">Membrane</keyword>
<gene>
    <name evidence="2" type="ORF">HO133_010817</name>
</gene>
<dbReference type="EMBL" id="JACCJB010000009">
    <property type="protein sequence ID" value="KAF6224242.1"/>
    <property type="molecule type" value="Genomic_DNA"/>
</dbReference>
<keyword evidence="1" id="KW-1133">Transmembrane helix</keyword>
<sequence>MPSHTQTSASYGSSSKKPVCYAGSTEVAQPESSGTSDNIILALFKGSSGEQIGPVFVVTVFYLLAFWAGLIDSGKVLFSFKGLMKAVLLKLFVGPIVGGDGGITLPELLLDCVGNFWTGQIVGAELL</sequence>
<organism evidence="2 3">
    <name type="scientific">Letharia lupina</name>
    <dbReference type="NCBI Taxonomy" id="560253"/>
    <lineage>
        <taxon>Eukaryota</taxon>
        <taxon>Fungi</taxon>
        <taxon>Dikarya</taxon>
        <taxon>Ascomycota</taxon>
        <taxon>Pezizomycotina</taxon>
        <taxon>Lecanoromycetes</taxon>
        <taxon>OSLEUM clade</taxon>
        <taxon>Lecanoromycetidae</taxon>
        <taxon>Lecanorales</taxon>
        <taxon>Lecanorineae</taxon>
        <taxon>Parmeliaceae</taxon>
        <taxon>Letharia</taxon>
    </lineage>
</organism>
<proteinExistence type="predicted"/>
<name>A0A8H6FD95_9LECA</name>
<keyword evidence="1" id="KW-0812">Transmembrane</keyword>